<evidence type="ECO:0000313" key="3">
    <source>
        <dbReference type="Proteomes" id="UP001492380"/>
    </source>
</evidence>
<evidence type="ECO:0000313" key="2">
    <source>
        <dbReference type="EMBL" id="KAK8237754.1"/>
    </source>
</evidence>
<name>A0ABR1YRY0_9PEZI</name>
<gene>
    <name evidence="2" type="ORF">HDK90DRAFT_464604</name>
</gene>
<protein>
    <submittedName>
        <fullName evidence="2">Uncharacterized protein</fullName>
    </submittedName>
</protein>
<reference evidence="2 3" key="1">
    <citation type="submission" date="2024-04" db="EMBL/GenBank/DDBJ databases">
        <title>Phyllosticta paracitricarpa is synonymous to the EU quarantine fungus P. citricarpa based on phylogenomic analyses.</title>
        <authorList>
            <consortium name="Lawrence Berkeley National Laboratory"/>
            <person name="Van Ingen-Buijs V.A."/>
            <person name="Van Westerhoven A.C."/>
            <person name="Haridas S."/>
            <person name="Skiadas P."/>
            <person name="Martin F."/>
            <person name="Groenewald J.Z."/>
            <person name="Crous P.W."/>
            <person name="Seidl M.F."/>
        </authorList>
    </citation>
    <scope>NUCLEOTIDE SEQUENCE [LARGE SCALE GENOMIC DNA]</scope>
    <source>
        <strain evidence="2 3">CBS 123374</strain>
    </source>
</reference>
<comment type="caution">
    <text evidence="2">The sequence shown here is derived from an EMBL/GenBank/DDBJ whole genome shotgun (WGS) entry which is preliminary data.</text>
</comment>
<feature type="compositionally biased region" description="Acidic residues" evidence="1">
    <location>
        <begin position="132"/>
        <end position="142"/>
    </location>
</feature>
<proteinExistence type="predicted"/>
<dbReference type="EMBL" id="JBBWRZ010000004">
    <property type="protein sequence ID" value="KAK8237754.1"/>
    <property type="molecule type" value="Genomic_DNA"/>
</dbReference>
<dbReference type="Proteomes" id="UP001492380">
    <property type="component" value="Unassembled WGS sequence"/>
</dbReference>
<feature type="compositionally biased region" description="Basic and acidic residues" evidence="1">
    <location>
        <begin position="122"/>
        <end position="131"/>
    </location>
</feature>
<sequence>MGDGSNVPPTFQTGEAVRCRLRKLYKQFGIDGPASISPGSNPSKVCKPKASPTKSSPTKSSPTKSSPTKPKRATKANGKKNSHRDVSTPATSPNESGDDVVDSQDTTMTPQRWSSRTGAKKNYAEIEKSDLGDEEDDGTEEIVSERAEVKTEEDEEGL</sequence>
<feature type="compositionally biased region" description="Polar residues" evidence="1">
    <location>
        <begin position="103"/>
        <end position="117"/>
    </location>
</feature>
<keyword evidence="3" id="KW-1185">Reference proteome</keyword>
<feature type="compositionally biased region" description="Basic residues" evidence="1">
    <location>
        <begin position="69"/>
        <end position="82"/>
    </location>
</feature>
<feature type="compositionally biased region" description="Low complexity" evidence="1">
    <location>
        <begin position="48"/>
        <end position="68"/>
    </location>
</feature>
<accession>A0ABR1YRY0</accession>
<evidence type="ECO:0000256" key="1">
    <source>
        <dbReference type="SAM" id="MobiDB-lite"/>
    </source>
</evidence>
<feature type="region of interest" description="Disordered" evidence="1">
    <location>
        <begin position="30"/>
        <end position="158"/>
    </location>
</feature>
<organism evidence="2 3">
    <name type="scientific">Phyllosticta capitalensis</name>
    <dbReference type="NCBI Taxonomy" id="121624"/>
    <lineage>
        <taxon>Eukaryota</taxon>
        <taxon>Fungi</taxon>
        <taxon>Dikarya</taxon>
        <taxon>Ascomycota</taxon>
        <taxon>Pezizomycotina</taxon>
        <taxon>Dothideomycetes</taxon>
        <taxon>Dothideomycetes incertae sedis</taxon>
        <taxon>Botryosphaeriales</taxon>
        <taxon>Phyllostictaceae</taxon>
        <taxon>Phyllosticta</taxon>
    </lineage>
</organism>